<reference evidence="2" key="1">
    <citation type="submission" date="2018-06" db="EMBL/GenBank/DDBJ databases">
        <authorList>
            <person name="Zhirakovskaya E."/>
        </authorList>
    </citation>
    <scope>NUCLEOTIDE SEQUENCE</scope>
</reference>
<gene>
    <name evidence="2" type="ORF">MNBD_NITROSPIRAE03-610</name>
</gene>
<dbReference type="PROSITE" id="PS50043">
    <property type="entry name" value="HTH_LUXR_2"/>
    <property type="match status" value="1"/>
</dbReference>
<evidence type="ECO:0000259" key="1">
    <source>
        <dbReference type="PROSITE" id="PS50043"/>
    </source>
</evidence>
<dbReference type="InterPro" id="IPR000792">
    <property type="entry name" value="Tscrpt_reg_LuxR_C"/>
</dbReference>
<dbReference type="Pfam" id="PF00196">
    <property type="entry name" value="GerE"/>
    <property type="match status" value="1"/>
</dbReference>
<dbReference type="InterPro" id="IPR036388">
    <property type="entry name" value="WH-like_DNA-bd_sf"/>
</dbReference>
<organism evidence="2">
    <name type="scientific">hydrothermal vent metagenome</name>
    <dbReference type="NCBI Taxonomy" id="652676"/>
    <lineage>
        <taxon>unclassified sequences</taxon>
        <taxon>metagenomes</taxon>
        <taxon>ecological metagenomes</taxon>
    </lineage>
</organism>
<accession>A0A3B1DZ12</accession>
<evidence type="ECO:0000313" key="2">
    <source>
        <dbReference type="EMBL" id="VAX34297.1"/>
    </source>
</evidence>
<name>A0A3B1DZ12_9ZZZZ</name>
<dbReference type="SUPFAM" id="SSF46894">
    <property type="entry name" value="C-terminal effector domain of the bipartite response regulators"/>
    <property type="match status" value="1"/>
</dbReference>
<dbReference type="EMBL" id="UOGI01000289">
    <property type="protein sequence ID" value="VAX34297.1"/>
    <property type="molecule type" value="Genomic_DNA"/>
</dbReference>
<dbReference type="GO" id="GO:0003677">
    <property type="term" value="F:DNA binding"/>
    <property type="evidence" value="ECO:0007669"/>
    <property type="project" value="InterPro"/>
</dbReference>
<protein>
    <recommendedName>
        <fullName evidence="1">HTH luxR-type domain-containing protein</fullName>
    </recommendedName>
</protein>
<feature type="domain" description="HTH luxR-type" evidence="1">
    <location>
        <begin position="1"/>
        <end position="39"/>
    </location>
</feature>
<dbReference type="Gene3D" id="1.10.10.10">
    <property type="entry name" value="Winged helix-like DNA-binding domain superfamily/Winged helix DNA-binding domain"/>
    <property type="match status" value="1"/>
</dbReference>
<sequence length="55" mass="5964">TATELGISESTVKTHMKRICGKMGVSGKDELMRKLSMPGSQGRGLSPGRQEFLKI</sequence>
<dbReference type="GO" id="GO:0006355">
    <property type="term" value="P:regulation of DNA-templated transcription"/>
    <property type="evidence" value="ECO:0007669"/>
    <property type="project" value="InterPro"/>
</dbReference>
<dbReference type="InterPro" id="IPR016032">
    <property type="entry name" value="Sig_transdc_resp-reg_C-effctor"/>
</dbReference>
<feature type="non-terminal residue" evidence="2">
    <location>
        <position position="1"/>
    </location>
</feature>
<dbReference type="AlphaFoldDB" id="A0A3B1DZ12"/>
<proteinExistence type="predicted"/>